<proteinExistence type="predicted"/>
<dbReference type="Proteomes" id="UP000603912">
    <property type="component" value="Unassembled WGS sequence"/>
</dbReference>
<protein>
    <recommendedName>
        <fullName evidence="3">DUF2937 family protein</fullName>
    </recommendedName>
</protein>
<dbReference type="EMBL" id="BMES01000002">
    <property type="protein sequence ID" value="GGH30604.1"/>
    <property type="molecule type" value="Genomic_DNA"/>
</dbReference>
<evidence type="ECO:0000313" key="2">
    <source>
        <dbReference type="Proteomes" id="UP000603912"/>
    </source>
</evidence>
<comment type="caution">
    <text evidence="1">The sequence shown here is derived from an EMBL/GenBank/DDBJ whole genome shotgun (WGS) entry which is preliminary data.</text>
</comment>
<evidence type="ECO:0008006" key="3">
    <source>
        <dbReference type="Google" id="ProtNLM"/>
    </source>
</evidence>
<sequence length="169" mass="18138">MLSRTLAFAIGLLGAVAGSQIPEFGQQYRQRLGGAIDELQGALSRFDADARAVQLARPDAIARLQGNPDSLAQARGKDLAFTEQRLAALERQRERMRDAGPFGRVAVLARDSDTLVMRGAFQAFEPAVPVTLEGAVAAGLGFLAAYGVIRLAATPFRRRRWGGKVMLSA</sequence>
<dbReference type="AlphaFoldDB" id="A0A917MJQ6"/>
<reference evidence="1" key="1">
    <citation type="journal article" date="2014" name="Int. J. Syst. Evol. Microbiol.">
        <title>Complete genome sequence of Corynebacterium casei LMG S-19264T (=DSM 44701T), isolated from a smear-ripened cheese.</title>
        <authorList>
            <consortium name="US DOE Joint Genome Institute (JGI-PGF)"/>
            <person name="Walter F."/>
            <person name="Albersmeier A."/>
            <person name="Kalinowski J."/>
            <person name="Ruckert C."/>
        </authorList>
    </citation>
    <scope>NUCLEOTIDE SEQUENCE</scope>
    <source>
        <strain evidence="1">CGMCC 1.12214</strain>
    </source>
</reference>
<accession>A0A917MJQ6</accession>
<evidence type="ECO:0000313" key="1">
    <source>
        <dbReference type="EMBL" id="GGH30604.1"/>
    </source>
</evidence>
<keyword evidence="2" id="KW-1185">Reference proteome</keyword>
<organism evidence="1 2">
    <name type="scientific">Alsobacter metallidurans</name>
    <dbReference type="NCBI Taxonomy" id="340221"/>
    <lineage>
        <taxon>Bacteria</taxon>
        <taxon>Pseudomonadati</taxon>
        <taxon>Pseudomonadota</taxon>
        <taxon>Alphaproteobacteria</taxon>
        <taxon>Hyphomicrobiales</taxon>
        <taxon>Alsobacteraceae</taxon>
        <taxon>Alsobacter</taxon>
    </lineage>
</organism>
<dbReference type="Pfam" id="PF11157">
    <property type="entry name" value="DUF2937"/>
    <property type="match status" value="1"/>
</dbReference>
<dbReference type="RefSeq" id="WP_188519549.1">
    <property type="nucleotide sequence ID" value="NZ_BMES01000002.1"/>
</dbReference>
<reference evidence="1" key="2">
    <citation type="submission" date="2020-09" db="EMBL/GenBank/DDBJ databases">
        <authorList>
            <person name="Sun Q."/>
            <person name="Zhou Y."/>
        </authorList>
    </citation>
    <scope>NUCLEOTIDE SEQUENCE</scope>
    <source>
        <strain evidence="1">CGMCC 1.12214</strain>
    </source>
</reference>
<gene>
    <name evidence="1" type="ORF">GCM10007036_41310</name>
</gene>
<name>A0A917MJQ6_9HYPH</name>
<dbReference type="InterPro" id="IPR022584">
    <property type="entry name" value="DUF2937"/>
</dbReference>